<accession>L9ZDE0</accession>
<dbReference type="InterPro" id="IPR025657">
    <property type="entry name" value="RadC_JAB"/>
</dbReference>
<dbReference type="PATRIC" id="fig|1227494.3.peg.3551"/>
<dbReference type="PROSITE" id="PS50249">
    <property type="entry name" value="MPN"/>
    <property type="match status" value="1"/>
</dbReference>
<evidence type="ECO:0000256" key="5">
    <source>
        <dbReference type="ARBA" id="ARBA00023049"/>
    </source>
</evidence>
<gene>
    <name evidence="7" type="ORF">C485_17682</name>
</gene>
<dbReference type="GO" id="GO:0046872">
    <property type="term" value="F:metal ion binding"/>
    <property type="evidence" value="ECO:0007669"/>
    <property type="project" value="UniProtKB-KW"/>
</dbReference>
<dbReference type="Gene3D" id="3.40.140.10">
    <property type="entry name" value="Cytidine Deaminase, domain 2"/>
    <property type="match status" value="1"/>
</dbReference>
<reference evidence="7 8" key="1">
    <citation type="journal article" date="2014" name="PLoS Genet.">
        <title>Phylogenetically driven sequencing of extremely halophilic archaea reveals strategies for static and dynamic osmo-response.</title>
        <authorList>
            <person name="Becker E.A."/>
            <person name="Seitzer P.M."/>
            <person name="Tritt A."/>
            <person name="Larsen D."/>
            <person name="Krusor M."/>
            <person name="Yao A.I."/>
            <person name="Wu D."/>
            <person name="Madern D."/>
            <person name="Eisen J.A."/>
            <person name="Darling A.E."/>
            <person name="Facciotti M.T."/>
        </authorList>
    </citation>
    <scope>NUCLEOTIDE SEQUENCE [LARGE SCALE GENOMIC DNA]</scope>
    <source>
        <strain evidence="7 8">JCM 12890</strain>
    </source>
</reference>
<feature type="domain" description="MPN" evidence="6">
    <location>
        <begin position="11"/>
        <end position="131"/>
    </location>
</feature>
<keyword evidence="5" id="KW-0482">Metalloprotease</keyword>
<dbReference type="EMBL" id="AOIK01000043">
    <property type="protein sequence ID" value="ELY83607.1"/>
    <property type="molecule type" value="Genomic_DNA"/>
</dbReference>
<dbReference type="Proteomes" id="UP000011511">
    <property type="component" value="Unassembled WGS sequence"/>
</dbReference>
<keyword evidence="2" id="KW-0479">Metal-binding</keyword>
<keyword evidence="4" id="KW-0862">Zinc</keyword>
<name>L9ZDE0_NATA2</name>
<evidence type="ECO:0000259" key="6">
    <source>
        <dbReference type="PROSITE" id="PS50249"/>
    </source>
</evidence>
<dbReference type="GO" id="GO:0006508">
    <property type="term" value="P:proteolysis"/>
    <property type="evidence" value="ECO:0007669"/>
    <property type="project" value="UniProtKB-KW"/>
</dbReference>
<evidence type="ECO:0000313" key="8">
    <source>
        <dbReference type="Proteomes" id="UP000011511"/>
    </source>
</evidence>
<dbReference type="PANTHER" id="PTHR30471">
    <property type="entry name" value="DNA REPAIR PROTEIN RADC"/>
    <property type="match status" value="1"/>
</dbReference>
<comment type="caution">
    <text evidence="7">The sequence shown here is derived from an EMBL/GenBank/DDBJ whole genome shotgun (WGS) entry which is preliminary data.</text>
</comment>
<evidence type="ECO:0000256" key="3">
    <source>
        <dbReference type="ARBA" id="ARBA00022801"/>
    </source>
</evidence>
<sequence>MNLSYSEIDEKLTSPSDVKSRYNHLKEKPKEYFYAVFLRADNSVIGDKLIGAGDPSNVATDIGDIVRTASVTNAQAVILVHNHPSLKSGATEADVEVTKEVEEVLQLLGIDLLDHLIIAEPVYSMKQHGDL</sequence>
<evidence type="ECO:0000256" key="4">
    <source>
        <dbReference type="ARBA" id="ARBA00022833"/>
    </source>
</evidence>
<proteinExistence type="predicted"/>
<organism evidence="7 8">
    <name type="scientific">Natrinema altunense (strain JCM 12890 / CGMCC 1.3731 / AJ2)</name>
    <dbReference type="NCBI Taxonomy" id="1227494"/>
    <lineage>
        <taxon>Archaea</taxon>
        <taxon>Methanobacteriati</taxon>
        <taxon>Methanobacteriota</taxon>
        <taxon>Stenosarchaea group</taxon>
        <taxon>Halobacteria</taxon>
        <taxon>Halobacteriales</taxon>
        <taxon>Natrialbaceae</taxon>
        <taxon>Natrinema</taxon>
    </lineage>
</organism>
<dbReference type="InterPro" id="IPR037518">
    <property type="entry name" value="MPN"/>
</dbReference>
<keyword evidence="8" id="KW-1185">Reference proteome</keyword>
<keyword evidence="3" id="KW-0378">Hydrolase</keyword>
<dbReference type="AlphaFoldDB" id="L9ZDE0"/>
<evidence type="ECO:0000256" key="1">
    <source>
        <dbReference type="ARBA" id="ARBA00022670"/>
    </source>
</evidence>
<dbReference type="GO" id="GO:0008237">
    <property type="term" value="F:metallopeptidase activity"/>
    <property type="evidence" value="ECO:0007669"/>
    <property type="project" value="UniProtKB-KW"/>
</dbReference>
<dbReference type="PANTHER" id="PTHR30471:SF3">
    <property type="entry name" value="UPF0758 PROTEIN YEES-RELATED"/>
    <property type="match status" value="1"/>
</dbReference>
<evidence type="ECO:0000313" key="7">
    <source>
        <dbReference type="EMBL" id="ELY83607.1"/>
    </source>
</evidence>
<protein>
    <submittedName>
        <fullName evidence="7">DNA repair protein RadC</fullName>
    </submittedName>
</protein>
<evidence type="ECO:0000256" key="2">
    <source>
        <dbReference type="ARBA" id="ARBA00022723"/>
    </source>
</evidence>
<dbReference type="Pfam" id="PF04002">
    <property type="entry name" value="RadC"/>
    <property type="match status" value="1"/>
</dbReference>
<dbReference type="InterPro" id="IPR001405">
    <property type="entry name" value="UPF0758"/>
</dbReference>
<keyword evidence="1" id="KW-0645">Protease</keyword>